<dbReference type="PANTHER" id="PTHR32114:SF2">
    <property type="entry name" value="ABC TRANSPORTER ABCH.3"/>
    <property type="match status" value="1"/>
</dbReference>
<name>A0A6L9EPW2_CLOBU</name>
<evidence type="ECO:0000256" key="3">
    <source>
        <dbReference type="ARBA" id="ARBA00013368"/>
    </source>
</evidence>
<feature type="coiled-coil region" evidence="4">
    <location>
        <begin position="615"/>
        <end position="666"/>
    </location>
</feature>
<keyword evidence="4" id="KW-0175">Coiled coil</keyword>
<comment type="subunit">
    <text evidence="2">Heterodimer of SbcC and SbcD.</text>
</comment>
<dbReference type="Gene3D" id="3.40.50.300">
    <property type="entry name" value="P-loop containing nucleotide triphosphate hydrolases"/>
    <property type="match status" value="2"/>
</dbReference>
<evidence type="ECO:0000256" key="4">
    <source>
        <dbReference type="SAM" id="Coils"/>
    </source>
</evidence>
<evidence type="ECO:0000256" key="1">
    <source>
        <dbReference type="ARBA" id="ARBA00006930"/>
    </source>
</evidence>
<dbReference type="Proteomes" id="UP000474042">
    <property type="component" value="Unassembled WGS sequence"/>
</dbReference>
<accession>A0A6L9EPW2</accession>
<dbReference type="PANTHER" id="PTHR32114">
    <property type="entry name" value="ABC TRANSPORTER ABCH.3"/>
    <property type="match status" value="1"/>
</dbReference>
<comment type="caution">
    <text evidence="5">The sequence shown here is derived from an EMBL/GenBank/DDBJ whole genome shotgun (WGS) entry which is preliminary data.</text>
</comment>
<evidence type="ECO:0000313" key="6">
    <source>
        <dbReference type="Proteomes" id="UP000474042"/>
    </source>
</evidence>
<proteinExistence type="inferred from homology"/>
<dbReference type="SUPFAM" id="SSF52540">
    <property type="entry name" value="P-loop containing nucleoside triphosphate hydrolases"/>
    <property type="match status" value="2"/>
</dbReference>
<organism evidence="5 6">
    <name type="scientific">Clostridium butyricum</name>
    <dbReference type="NCBI Taxonomy" id="1492"/>
    <lineage>
        <taxon>Bacteria</taxon>
        <taxon>Bacillati</taxon>
        <taxon>Bacillota</taxon>
        <taxon>Clostridia</taxon>
        <taxon>Eubacteriales</taxon>
        <taxon>Clostridiaceae</taxon>
        <taxon>Clostridium</taxon>
    </lineage>
</organism>
<reference evidence="5 6" key="1">
    <citation type="submission" date="2020-01" db="EMBL/GenBank/DDBJ databases">
        <title>Genome sequence of a 1,3-propanediol producer, Clostridium butyricum S3.</title>
        <authorList>
            <person name="Zhou J."/>
        </authorList>
    </citation>
    <scope>NUCLEOTIDE SEQUENCE [LARGE SCALE GENOMIC DNA]</scope>
    <source>
        <strain evidence="5 6">S3</strain>
    </source>
</reference>
<dbReference type="EMBL" id="WOFV02000040">
    <property type="protein sequence ID" value="NAS18710.1"/>
    <property type="molecule type" value="Genomic_DNA"/>
</dbReference>
<sequence length="820" mass="96112">MELDKFFITGLELENFRGYKEKKFNFYTKNNRIAKFILLSGPNGYGKTTILEAIEWCISGSIHRIREDFQIRCDAKEKSQNLPNSGLLRNVEYPDKQCKVTLYVSYKDKKVKIVRIFNGDKDFEGITNGSNIEILGADEEECEIKEILRNISNKFYDENICTYDKNIDLYSKGRKDIYSMFSDLFSEFKEARKIVESLDNILDTAEKRDKRIKEKKKEIDSKIKFLESEYEKYNVDIQNKDITFYNDELKIVGNLKYEELEKYKEEKNNAIHTNKLKYYKRVLQTLEDYYGFLSEMIRNEYIKRLKEIINKDNDLINKINSVNLSKLKNEKINIDSFVNGINTQLNIFELIEENINKIGFNNDESKLILSQKSKAEKIISENEKVLLNLENQIKKYHNDSRLITSIRAILDNIDGFYEYSNENSICPLCGVENFTKEKIGQTAKVFLGESENIRTELKENVKSLEKINSNELVDLKDIIIAILSKKRENICGVLKDEIIIEEARRLIKFLNIQEQVDLAKVDCLEENIKIELEKINEEYYTDVVNNISDLVLSKHIIKPIDTLSTYEKQEMIKNIIKYITKNINLENVTVEDNIMISEIENQISYDKLILDTINTNSLSNDIKKLQNKIEKYSDEEKKLSIQVNKTKKLKREINSLMKKFEEKELERIVGPLDSFYRKITRNSNISKIFLDRGKLKEGMELKVVDIMGNESMFANILSTGQLSTLSISIFLSRALLGKESNVKCYMMDDPIQSMDDLNILSFIDILRFQLSRQQEENSFMNQLIFSTCNQELELLIEHKMKSFDVDSRIFKFESIGEYRN</sequence>
<evidence type="ECO:0000256" key="2">
    <source>
        <dbReference type="ARBA" id="ARBA00011322"/>
    </source>
</evidence>
<comment type="similarity">
    <text evidence="1">Belongs to the SMC family. SbcC subfamily.</text>
</comment>
<gene>
    <name evidence="5" type="ORF">GND98_012730</name>
</gene>
<dbReference type="InterPro" id="IPR027417">
    <property type="entry name" value="P-loop_NTPase"/>
</dbReference>
<feature type="coiled-coil region" evidence="4">
    <location>
        <begin position="372"/>
        <end position="399"/>
    </location>
</feature>
<feature type="coiled-coil region" evidence="4">
    <location>
        <begin position="188"/>
        <end position="236"/>
    </location>
</feature>
<dbReference type="AlphaFoldDB" id="A0A6L9EPW2"/>
<protein>
    <recommendedName>
        <fullName evidence="3">Nuclease SbcCD subunit C</fullName>
    </recommendedName>
</protein>
<evidence type="ECO:0000313" key="5">
    <source>
        <dbReference type="EMBL" id="NAS18710.1"/>
    </source>
</evidence>